<dbReference type="InterPro" id="IPR011060">
    <property type="entry name" value="RibuloseP-bd_barrel"/>
</dbReference>
<comment type="caution">
    <text evidence="2">The sequence shown here is derived from an EMBL/GenBank/DDBJ whole genome shotgun (WGS) entry which is preliminary data.</text>
</comment>
<dbReference type="RefSeq" id="WP_202768707.1">
    <property type="nucleotide sequence ID" value="NZ_JAESWA010000023.1"/>
</dbReference>
<gene>
    <name evidence="2" type="ORF">JK634_15860</name>
</gene>
<name>A0A937FG10_9CLOT</name>
<dbReference type="AlphaFoldDB" id="A0A937FG10"/>
<dbReference type="Proteomes" id="UP000623681">
    <property type="component" value="Unassembled WGS sequence"/>
</dbReference>
<keyword evidence="2" id="KW-0378">Hydrolase</keyword>
<dbReference type="EMBL" id="JAESWA010000023">
    <property type="protein sequence ID" value="MBL4933290.1"/>
    <property type="molecule type" value="Genomic_DNA"/>
</dbReference>
<keyword evidence="3" id="KW-1185">Reference proteome</keyword>
<protein>
    <submittedName>
        <fullName evidence="2">Haloacid dehalogenase-like hydrolase</fullName>
    </submittedName>
</protein>
<organism evidence="2 3">
    <name type="scientific">Clostridium paridis</name>
    <dbReference type="NCBI Taxonomy" id="2803863"/>
    <lineage>
        <taxon>Bacteria</taxon>
        <taxon>Bacillati</taxon>
        <taxon>Bacillota</taxon>
        <taxon>Clostridia</taxon>
        <taxon>Eubacteriales</taxon>
        <taxon>Clostridiaceae</taxon>
        <taxon>Clostridium</taxon>
    </lineage>
</organism>
<sequence length="297" mass="32547">MKRLLSCFASDFKKMSRDELKQAILASEGRTVLGETVVTAAPLLEGLTNAEVMASFGADLILLNEYDVYEKKVQGLKECDKTIDRLKEMVGRPIGINLEPVDEDATFIEDKLDISKGRKATKETFVEANNQGIDFICLTGNPATGVSNSAILNSINIAKKYYRGLIFAGKMHGAGINEKFLDVDIIERFIDEGADGILVPAVGTVPGVQEQELYNLVKKVKEKGALSISAIGTSQESADVDTIRQFALSNKRVGIDIHHIGDGGYGRMADPENIMALSIVVRGKRHTYFRMSQSLMR</sequence>
<dbReference type="SUPFAM" id="SSF51366">
    <property type="entry name" value="Ribulose-phoshate binding barrel"/>
    <property type="match status" value="1"/>
</dbReference>
<dbReference type="Pfam" id="PF25509">
    <property type="entry name" value="DUF7916"/>
    <property type="match status" value="1"/>
</dbReference>
<evidence type="ECO:0000259" key="1">
    <source>
        <dbReference type="Pfam" id="PF25509"/>
    </source>
</evidence>
<reference evidence="2" key="1">
    <citation type="submission" date="2021-01" db="EMBL/GenBank/DDBJ databases">
        <title>Genome public.</title>
        <authorList>
            <person name="Liu C."/>
            <person name="Sun Q."/>
        </authorList>
    </citation>
    <scope>NUCLEOTIDE SEQUENCE</scope>
    <source>
        <strain evidence="2">YIM B02565</strain>
    </source>
</reference>
<dbReference type="InterPro" id="IPR057238">
    <property type="entry name" value="DUF7916"/>
</dbReference>
<evidence type="ECO:0000313" key="3">
    <source>
        <dbReference type="Proteomes" id="UP000623681"/>
    </source>
</evidence>
<accession>A0A937FG10</accession>
<feature type="domain" description="DUF7916" evidence="1">
    <location>
        <begin position="5"/>
        <end position="297"/>
    </location>
</feature>
<evidence type="ECO:0000313" key="2">
    <source>
        <dbReference type="EMBL" id="MBL4933290.1"/>
    </source>
</evidence>
<proteinExistence type="predicted"/>
<dbReference type="GO" id="GO:0016787">
    <property type="term" value="F:hydrolase activity"/>
    <property type="evidence" value="ECO:0007669"/>
    <property type="project" value="UniProtKB-KW"/>
</dbReference>